<keyword evidence="3" id="KW-1185">Reference proteome</keyword>
<evidence type="ECO:0000256" key="1">
    <source>
        <dbReference type="SAM" id="MobiDB-lite"/>
    </source>
</evidence>
<gene>
    <name evidence="2" type="ORF">EV188_101113</name>
</gene>
<feature type="region of interest" description="Disordered" evidence="1">
    <location>
        <begin position="1"/>
        <end position="25"/>
    </location>
</feature>
<evidence type="ECO:0000313" key="2">
    <source>
        <dbReference type="EMBL" id="TDQ64865.1"/>
    </source>
</evidence>
<sequence>MASAAPDPSASPSAPPPGPPPAEPHAIRAALSSDLAAEFDQEWSSALERAKESQDLAEVHGLINKWRHTVYLEARSPGAYRAMLAKAEEILRTGHNPAATSIEDHRALIRERLGR</sequence>
<name>A0A4R6VWK3_9PSEU</name>
<feature type="compositionally biased region" description="Low complexity" evidence="1">
    <location>
        <begin position="1"/>
        <end position="12"/>
    </location>
</feature>
<dbReference type="InterPro" id="IPR046214">
    <property type="entry name" value="DUF6247"/>
</dbReference>
<dbReference type="EMBL" id="SNYO01000001">
    <property type="protein sequence ID" value="TDQ64865.1"/>
    <property type="molecule type" value="Genomic_DNA"/>
</dbReference>
<proteinExistence type="predicted"/>
<dbReference type="Pfam" id="PF19760">
    <property type="entry name" value="DUF6247"/>
    <property type="match status" value="1"/>
</dbReference>
<evidence type="ECO:0000313" key="3">
    <source>
        <dbReference type="Proteomes" id="UP000295705"/>
    </source>
</evidence>
<comment type="caution">
    <text evidence="2">The sequence shown here is derived from an EMBL/GenBank/DDBJ whole genome shotgun (WGS) entry which is preliminary data.</text>
</comment>
<reference evidence="2 3" key="1">
    <citation type="submission" date="2019-03" db="EMBL/GenBank/DDBJ databases">
        <title>Genomic Encyclopedia of Type Strains, Phase IV (KMG-IV): sequencing the most valuable type-strain genomes for metagenomic binning, comparative biology and taxonomic classification.</title>
        <authorList>
            <person name="Goeker M."/>
        </authorList>
    </citation>
    <scope>NUCLEOTIDE SEQUENCE [LARGE SCALE GENOMIC DNA]</scope>
    <source>
        <strain evidence="2 3">DSM 45775</strain>
    </source>
</reference>
<organism evidence="2 3">
    <name type="scientific">Actinomycetospora succinea</name>
    <dbReference type="NCBI Taxonomy" id="663603"/>
    <lineage>
        <taxon>Bacteria</taxon>
        <taxon>Bacillati</taxon>
        <taxon>Actinomycetota</taxon>
        <taxon>Actinomycetes</taxon>
        <taxon>Pseudonocardiales</taxon>
        <taxon>Pseudonocardiaceae</taxon>
        <taxon>Actinomycetospora</taxon>
    </lineage>
</organism>
<dbReference type="RefSeq" id="WP_133824318.1">
    <property type="nucleotide sequence ID" value="NZ_BAABHR010000015.1"/>
</dbReference>
<accession>A0A4R6VWK3</accession>
<dbReference type="AlphaFoldDB" id="A0A4R6VWK3"/>
<protein>
    <submittedName>
        <fullName evidence="2">Uncharacterized protein</fullName>
    </submittedName>
</protein>
<dbReference type="OrthoDB" id="3697826at2"/>
<feature type="compositionally biased region" description="Pro residues" evidence="1">
    <location>
        <begin position="13"/>
        <end position="23"/>
    </location>
</feature>
<dbReference type="Proteomes" id="UP000295705">
    <property type="component" value="Unassembled WGS sequence"/>
</dbReference>